<proteinExistence type="predicted"/>
<dbReference type="EMBL" id="CP076460">
    <property type="protein sequence ID" value="QWQ32083.1"/>
    <property type="molecule type" value="Genomic_DNA"/>
</dbReference>
<sequence length="137" mass="15864">MIAPNIAKPYSITFGKRDEYNTALQLIETIYPEYNAVDNAKRAIKKIVDDQNNSNNSITFRHSKYSMTRSLTHRNVSENSHSYYMFSEEEVNKAFAALSSEIDFSKFFKDQAIKSLQNIDHVYTISSKVNYEKNLTD</sequence>
<dbReference type="KEGG" id="mnd:KOY48_04325"/>
<accession>A0A8F1SB97</accession>
<dbReference type="AlphaFoldDB" id="A0A8F1SB97"/>
<organism evidence="1 2">
    <name type="scientific">Candidatus Minimicrobia naudis</name>
    <dbReference type="NCBI Taxonomy" id="2841263"/>
    <lineage>
        <taxon>Bacteria</taxon>
        <taxon>Candidatus Saccharimonadota</taxon>
        <taxon>Candidatus Saccharimonadota incertae sedis</taxon>
        <taxon>Candidatus Minimicrobia</taxon>
    </lineage>
</organism>
<name>A0A8F1SB97_9BACT</name>
<evidence type="ECO:0000313" key="1">
    <source>
        <dbReference type="EMBL" id="QWQ32083.1"/>
    </source>
</evidence>
<keyword evidence="2" id="KW-1185">Reference proteome</keyword>
<protein>
    <submittedName>
        <fullName evidence="1">Uncharacterized protein</fullName>
    </submittedName>
</protein>
<gene>
    <name evidence="1" type="ORF">KOY48_04325</name>
</gene>
<reference evidence="1" key="1">
    <citation type="submission" date="2021-06" db="EMBL/GenBank/DDBJ databases">
        <title>An adapted protocol for Saccharibacteria cultivation: two new species join this phylum of Candidate Phyla Radiations.</title>
        <authorList>
            <person name="Ibrahim A."/>
            <person name="Maatouk M."/>
            <person name="Zgheib R."/>
            <person name="Haddad G."/>
            <person name="Bou Khalil J."/>
            <person name="Raoult D."/>
            <person name="Bittar F."/>
        </authorList>
    </citation>
    <scope>NUCLEOTIDE SEQUENCE</scope>
    <source>
        <strain evidence="1">IHU1</strain>
    </source>
</reference>
<dbReference type="Proteomes" id="UP000679129">
    <property type="component" value="Chromosome"/>
</dbReference>
<evidence type="ECO:0000313" key="2">
    <source>
        <dbReference type="Proteomes" id="UP000679129"/>
    </source>
</evidence>